<dbReference type="InterPro" id="IPR013154">
    <property type="entry name" value="ADH-like_N"/>
</dbReference>
<dbReference type="RefSeq" id="WP_189245279.1">
    <property type="nucleotide sequence ID" value="NZ_BMQJ01000002.1"/>
</dbReference>
<gene>
    <name evidence="8" type="ORF">GCM10010140_10230</name>
</gene>
<protein>
    <submittedName>
        <fullName evidence="8">Glutathione-dependent formaldehyde dehydrogenase</fullName>
    </submittedName>
</protein>
<evidence type="ECO:0000256" key="4">
    <source>
        <dbReference type="ARBA" id="ARBA00023002"/>
    </source>
</evidence>
<evidence type="ECO:0000256" key="5">
    <source>
        <dbReference type="RuleBase" id="RU361277"/>
    </source>
</evidence>
<feature type="domain" description="Alcohol dehydrogenase-like C-terminal" evidence="6">
    <location>
        <begin position="196"/>
        <end position="264"/>
    </location>
</feature>
<evidence type="ECO:0000313" key="8">
    <source>
        <dbReference type="EMBL" id="GGP83312.1"/>
    </source>
</evidence>
<proteinExistence type="inferred from homology"/>
<reference evidence="9" key="1">
    <citation type="journal article" date="2019" name="Int. J. Syst. Evol. Microbiol.">
        <title>The Global Catalogue of Microorganisms (GCM) 10K type strain sequencing project: providing services to taxonomists for standard genome sequencing and annotation.</title>
        <authorList>
            <consortium name="The Broad Institute Genomics Platform"/>
            <consortium name="The Broad Institute Genome Sequencing Center for Infectious Disease"/>
            <person name="Wu L."/>
            <person name="Ma J."/>
        </authorList>
    </citation>
    <scope>NUCLEOTIDE SEQUENCE [LARGE SCALE GENOMIC DNA]</scope>
    <source>
        <strain evidence="9">JCM 3115</strain>
    </source>
</reference>
<evidence type="ECO:0000313" key="9">
    <source>
        <dbReference type="Proteomes" id="UP000611554"/>
    </source>
</evidence>
<evidence type="ECO:0000256" key="3">
    <source>
        <dbReference type="ARBA" id="ARBA00022833"/>
    </source>
</evidence>
<dbReference type="InterPro" id="IPR011032">
    <property type="entry name" value="GroES-like_sf"/>
</dbReference>
<keyword evidence="9" id="KW-1185">Reference proteome</keyword>
<organism evidence="8 9">
    <name type="scientific">Streptosporangium pseudovulgare</name>
    <dbReference type="NCBI Taxonomy" id="35765"/>
    <lineage>
        <taxon>Bacteria</taxon>
        <taxon>Bacillati</taxon>
        <taxon>Actinomycetota</taxon>
        <taxon>Actinomycetes</taxon>
        <taxon>Streptosporangiales</taxon>
        <taxon>Streptosporangiaceae</taxon>
        <taxon>Streptosporangium</taxon>
    </lineage>
</organism>
<dbReference type="Pfam" id="PF08240">
    <property type="entry name" value="ADH_N"/>
    <property type="match status" value="1"/>
</dbReference>
<evidence type="ECO:0000259" key="6">
    <source>
        <dbReference type="Pfam" id="PF00107"/>
    </source>
</evidence>
<comment type="similarity">
    <text evidence="5">Belongs to the zinc-containing alcohol dehydrogenase family.</text>
</comment>
<dbReference type="Gene3D" id="3.40.50.720">
    <property type="entry name" value="NAD(P)-binding Rossmann-like Domain"/>
    <property type="match status" value="1"/>
</dbReference>
<dbReference type="Pfam" id="PF00107">
    <property type="entry name" value="ADH_zinc_N"/>
    <property type="match status" value="1"/>
</dbReference>
<dbReference type="SUPFAM" id="SSF51735">
    <property type="entry name" value="NAD(P)-binding Rossmann-fold domains"/>
    <property type="match status" value="1"/>
</dbReference>
<dbReference type="Gene3D" id="3.90.180.10">
    <property type="entry name" value="Medium-chain alcohol dehydrogenases, catalytic domain"/>
    <property type="match status" value="1"/>
</dbReference>
<dbReference type="InterPro" id="IPR002328">
    <property type="entry name" value="ADH_Zn_CS"/>
</dbReference>
<comment type="cofactor">
    <cofactor evidence="1 5">
        <name>Zn(2+)</name>
        <dbReference type="ChEBI" id="CHEBI:29105"/>
    </cofactor>
</comment>
<evidence type="ECO:0000256" key="1">
    <source>
        <dbReference type="ARBA" id="ARBA00001947"/>
    </source>
</evidence>
<keyword evidence="2 5" id="KW-0479">Metal-binding</keyword>
<dbReference type="PROSITE" id="PS00059">
    <property type="entry name" value="ADH_ZINC"/>
    <property type="match status" value="1"/>
</dbReference>
<feature type="domain" description="Alcohol dehydrogenase-like N-terminal" evidence="7">
    <location>
        <begin position="26"/>
        <end position="153"/>
    </location>
</feature>
<dbReference type="PANTHER" id="PTHR42813:SF2">
    <property type="entry name" value="DEHYDROGENASE, ZINC-CONTAINING, PUTATIVE (AFU_ORTHOLOGUE AFUA_2G02810)-RELATED"/>
    <property type="match status" value="1"/>
</dbReference>
<dbReference type="CDD" id="cd08283">
    <property type="entry name" value="FDH_like_1"/>
    <property type="match status" value="1"/>
</dbReference>
<comment type="caution">
    <text evidence="8">The sequence shown here is derived from an EMBL/GenBank/DDBJ whole genome shotgun (WGS) entry which is preliminary data.</text>
</comment>
<sequence length="389" mass="42332">MKATCWMGRNTVEVRNVPDPGIVNARDAVVRVTSTAICGSDLHLYDGYVPTMKKGDILGHEFMGEVVEVGPQVRNLRVGDRVVVPFPIACGNCLSCQNGMYSVCENSNPNAGVAEKLMGHSPAGIFGYSHMLGGYAGGQAEYARVPFADVGPIKVEDGLPDEKVLFLSDILPTGWMGAEMCEIKPGDVVAIWGAGPVGQLAAVSARLMGAERVICIDRLPYRLHHAERAGAETLNYEEVDVLEALRDMTAGRGPDACIDAVGMEAHHGNPAMYAYDRTKQATHLETDRPYALRQAILACRNGGTVSVIGVYGGFVDKFPMGAIMNRSLTLKAGQCHVQRYMRPLMDRIRNGDLDPSFVISHRMRLEDAPQAYEMFKNKENECNKVVLTA</sequence>
<dbReference type="Proteomes" id="UP000611554">
    <property type="component" value="Unassembled WGS sequence"/>
</dbReference>
<dbReference type="SUPFAM" id="SSF50129">
    <property type="entry name" value="GroES-like"/>
    <property type="match status" value="1"/>
</dbReference>
<keyword evidence="4" id="KW-0560">Oxidoreductase</keyword>
<evidence type="ECO:0000259" key="7">
    <source>
        <dbReference type="Pfam" id="PF08240"/>
    </source>
</evidence>
<evidence type="ECO:0000256" key="2">
    <source>
        <dbReference type="ARBA" id="ARBA00022723"/>
    </source>
</evidence>
<dbReference type="InterPro" id="IPR036291">
    <property type="entry name" value="NAD(P)-bd_dom_sf"/>
</dbReference>
<name>A0ABQ2QJD6_9ACTN</name>
<dbReference type="InterPro" id="IPR013149">
    <property type="entry name" value="ADH-like_C"/>
</dbReference>
<keyword evidence="3 5" id="KW-0862">Zinc</keyword>
<dbReference type="PANTHER" id="PTHR42813">
    <property type="entry name" value="ZINC-TYPE ALCOHOL DEHYDROGENASE-LIKE"/>
    <property type="match status" value="1"/>
</dbReference>
<accession>A0ABQ2QJD6</accession>
<dbReference type="EMBL" id="BMQJ01000002">
    <property type="protein sequence ID" value="GGP83312.1"/>
    <property type="molecule type" value="Genomic_DNA"/>
</dbReference>